<keyword evidence="14" id="KW-0808">Transferase</keyword>
<evidence type="ECO:0000256" key="5">
    <source>
        <dbReference type="ARBA" id="ARBA00022692"/>
    </source>
</evidence>
<keyword evidence="7 12" id="KW-0472">Membrane</keyword>
<keyword evidence="4" id="KW-1003">Cell membrane</keyword>
<reference evidence="15" key="1">
    <citation type="submission" date="2015-03" db="EMBL/GenBank/DDBJ databases">
        <authorList>
            <person name="Urmite Genomes"/>
        </authorList>
    </citation>
    <scope>NUCLEOTIDE SEQUENCE [LARGE SCALE GENOMIC DNA]</scope>
    <source>
        <strain evidence="15">FF10</strain>
    </source>
</reference>
<name>A0A0E4CSV7_9STRE</name>
<dbReference type="CDD" id="cd16015">
    <property type="entry name" value="LTA_synthase"/>
    <property type="match status" value="1"/>
</dbReference>
<comment type="pathway">
    <text evidence="2">Cell wall biogenesis; lipoteichoic acid biosynthesis.</text>
</comment>
<feature type="transmembrane region" description="Helical" evidence="12">
    <location>
        <begin position="132"/>
        <end position="152"/>
    </location>
</feature>
<dbReference type="PIRSF" id="PIRSF005091">
    <property type="entry name" value="Mmb_sulf_HI1246"/>
    <property type="match status" value="1"/>
</dbReference>
<evidence type="ECO:0000259" key="13">
    <source>
        <dbReference type="Pfam" id="PF00884"/>
    </source>
</evidence>
<feature type="active site" evidence="8">
    <location>
        <position position="316"/>
    </location>
</feature>
<evidence type="ECO:0000313" key="15">
    <source>
        <dbReference type="Proteomes" id="UP000198604"/>
    </source>
</evidence>
<keyword evidence="9" id="KW-0479">Metal-binding</keyword>
<keyword evidence="6 12" id="KW-1133">Transmembrane helix</keyword>
<evidence type="ECO:0000256" key="6">
    <source>
        <dbReference type="ARBA" id="ARBA00022989"/>
    </source>
</evidence>
<dbReference type="GO" id="GO:0046872">
    <property type="term" value="F:metal ion binding"/>
    <property type="evidence" value="ECO:0007669"/>
    <property type="project" value="UniProtKB-KW"/>
</dbReference>
<evidence type="ECO:0000256" key="9">
    <source>
        <dbReference type="PIRSR" id="PIRSR005091-2"/>
    </source>
</evidence>
<evidence type="ECO:0000313" key="14">
    <source>
        <dbReference type="EMBL" id="CQR25068.1"/>
    </source>
</evidence>
<evidence type="ECO:0000256" key="8">
    <source>
        <dbReference type="PIRSR" id="PIRSR005091-1"/>
    </source>
</evidence>
<evidence type="ECO:0000256" key="11">
    <source>
        <dbReference type="SAM" id="MobiDB-lite"/>
    </source>
</evidence>
<dbReference type="SUPFAM" id="SSF53649">
    <property type="entry name" value="Alkaline phosphatase-like"/>
    <property type="match status" value="1"/>
</dbReference>
<feature type="binding site" evidence="10">
    <location>
        <position position="268"/>
    </location>
    <ligand>
        <name>Mn(2+)</name>
        <dbReference type="ChEBI" id="CHEBI:29035"/>
    </ligand>
</feature>
<keyword evidence="9" id="KW-0464">Manganese</keyword>
<dbReference type="Pfam" id="PF00884">
    <property type="entry name" value="Sulfatase"/>
    <property type="match status" value="1"/>
</dbReference>
<feature type="transmembrane region" description="Helical" evidence="12">
    <location>
        <begin position="80"/>
        <end position="98"/>
    </location>
</feature>
<feature type="binding site" evidence="9">
    <location>
        <position position="434"/>
    </location>
    <ligand>
        <name>substrate</name>
    </ligand>
</feature>
<evidence type="ECO:0000256" key="10">
    <source>
        <dbReference type="PIRSR" id="PIRSR005091-3"/>
    </source>
</evidence>
<gene>
    <name evidence="14" type="ORF">BN1356_01411</name>
</gene>
<sequence>MYEESILKKTKFNLKEFLRTRLGYILTLVFIYWLKTLWAYFIDFNLDTKGFYQNFIALINPIPVALLLIGIALYIKNSKAFYIVSSFLYLLLFVWLFSNSIYYREFTDYISISTIMASSSVSAGLGEAAVKLFRITDLVYFIDFFLLIYLSIRKKIHFDSKAFNKRAGFAVTALSIMLFSANLFLAEIDRPELLSRGFSNTYIVRALGLPAFLGYNANQTYSAHRDRSEASAKDLEPVQAYIDQNYAAPNNQFYGKAKGRNVIYVHLESLQQFIIDYKLKVDGKEYEVTPFLNSLYHSKSSLSFSNFFHQVKAGKTSDAETMLENSLFGLNQGSFMVQYGSSNTQQAAPHILAENGDYTSAVFHGNSGSFWNRNNTYKQWGYDYFFDQSYFSTPTAENSFQYGLNDKIMLADSIQYLERMQQPFYTKLLLVSHHYPYTTSLSGDEVGFPLANTNDQTINGYFATANYLDASIKAFFDYLKATGVYDNSIFILYGDHYGISNSRNPNLAPLLGKSSETWTDYDNAMLQRVPYIIYIPGMTDGGIIDTFGGQIDALPTLEHLLGIDSRQYLQVGQDILSPDHNQIVATRTNGAFITPKYTRYAGKLYYTATGEEITNPDESTQAEVEKIMNAASAQLAASDAIQTGDLIRFKKNDLPPLDSSKISYLHSMNALTSIEEELGDKSTSIYSKNGKKSTVDLFHAPSYLELHGNKSEGATNPSSDSTTTTSTTTTEKQTD</sequence>
<feature type="transmembrane region" description="Helical" evidence="12">
    <location>
        <begin position="54"/>
        <end position="75"/>
    </location>
</feature>
<accession>A0A0E4CSV7</accession>
<feature type="domain" description="Sulfatase N-terminal" evidence="13">
    <location>
        <begin position="260"/>
        <end position="563"/>
    </location>
</feature>
<evidence type="ECO:0000256" key="12">
    <source>
        <dbReference type="SAM" id="Phobius"/>
    </source>
</evidence>
<feature type="binding site" evidence="10">
    <location>
        <position position="496"/>
    </location>
    <ligand>
        <name>Mn(2+)</name>
        <dbReference type="ChEBI" id="CHEBI:29035"/>
    </ligand>
</feature>
<keyword evidence="5 12" id="KW-0812">Transmembrane</keyword>
<dbReference type="InterPro" id="IPR050448">
    <property type="entry name" value="OpgB/LTA_synthase_biosynth"/>
</dbReference>
<feature type="compositionally biased region" description="Low complexity" evidence="11">
    <location>
        <begin position="718"/>
        <end position="735"/>
    </location>
</feature>
<keyword evidence="15" id="KW-1185">Reference proteome</keyword>
<dbReference type="Gene3D" id="3.40.720.10">
    <property type="entry name" value="Alkaline Phosphatase, subunit A"/>
    <property type="match status" value="1"/>
</dbReference>
<dbReference type="Proteomes" id="UP000198604">
    <property type="component" value="Unassembled WGS sequence"/>
</dbReference>
<evidence type="ECO:0000256" key="7">
    <source>
        <dbReference type="ARBA" id="ARBA00023136"/>
    </source>
</evidence>
<feature type="binding site" evidence="10">
    <location>
        <position position="495"/>
    </location>
    <ligand>
        <name>Mn(2+)</name>
        <dbReference type="ChEBI" id="CHEBI:29035"/>
    </ligand>
</feature>
<dbReference type="InterPro" id="IPR000917">
    <property type="entry name" value="Sulfatase_N"/>
</dbReference>
<proteinExistence type="inferred from homology"/>
<dbReference type="GO" id="GO:0005886">
    <property type="term" value="C:plasma membrane"/>
    <property type="evidence" value="ECO:0007669"/>
    <property type="project" value="UniProtKB-SubCell"/>
</dbReference>
<dbReference type="EMBL" id="CTEN01000003">
    <property type="protein sequence ID" value="CQR25068.1"/>
    <property type="molecule type" value="Genomic_DNA"/>
</dbReference>
<dbReference type="PANTHER" id="PTHR47371:SF3">
    <property type="entry name" value="PHOSPHOGLYCEROL TRANSFERASE I"/>
    <property type="match status" value="1"/>
</dbReference>
<evidence type="ECO:0000256" key="1">
    <source>
        <dbReference type="ARBA" id="ARBA00004651"/>
    </source>
</evidence>
<dbReference type="InterPro" id="IPR017850">
    <property type="entry name" value="Alkaline_phosphatase_core_sf"/>
</dbReference>
<evidence type="ECO:0000256" key="4">
    <source>
        <dbReference type="ARBA" id="ARBA00022475"/>
    </source>
</evidence>
<feature type="transmembrane region" description="Helical" evidence="12">
    <location>
        <begin position="21"/>
        <end position="42"/>
    </location>
</feature>
<comment type="subcellular location">
    <subcellularLocation>
        <location evidence="1">Cell membrane</location>
        <topology evidence="1">Multi-pass membrane protein</topology>
    </subcellularLocation>
</comment>
<organism evidence="14 15">
    <name type="scientific">Streptococcus varani</name>
    <dbReference type="NCBI Taxonomy" id="1608583"/>
    <lineage>
        <taxon>Bacteria</taxon>
        <taxon>Bacillati</taxon>
        <taxon>Bacillota</taxon>
        <taxon>Bacilli</taxon>
        <taxon>Lactobacillales</taxon>
        <taxon>Streptococcaceae</taxon>
        <taxon>Streptococcus</taxon>
    </lineage>
</organism>
<evidence type="ECO:0000256" key="3">
    <source>
        <dbReference type="ARBA" id="ARBA00009983"/>
    </source>
</evidence>
<feature type="binding site" evidence="10">
    <location>
        <position position="316"/>
    </location>
    <ligand>
        <name>Mn(2+)</name>
        <dbReference type="ChEBI" id="CHEBI:29035"/>
    </ligand>
</feature>
<dbReference type="PANTHER" id="PTHR47371">
    <property type="entry name" value="LIPOTEICHOIC ACID SYNTHASE"/>
    <property type="match status" value="1"/>
</dbReference>
<feature type="transmembrane region" description="Helical" evidence="12">
    <location>
        <begin position="167"/>
        <end position="186"/>
    </location>
</feature>
<dbReference type="AlphaFoldDB" id="A0A0E4CSV7"/>
<feature type="region of interest" description="Disordered" evidence="11">
    <location>
        <begin position="706"/>
        <end position="735"/>
    </location>
</feature>
<dbReference type="Gene3D" id="3.30.1120.170">
    <property type="match status" value="1"/>
</dbReference>
<comment type="similarity">
    <text evidence="3">Belongs to the LTA synthase family.</text>
</comment>
<dbReference type="OrthoDB" id="5901192at2"/>
<dbReference type="GO" id="GO:0016740">
    <property type="term" value="F:transferase activity"/>
    <property type="evidence" value="ECO:0007669"/>
    <property type="project" value="UniProtKB-KW"/>
</dbReference>
<evidence type="ECO:0000256" key="2">
    <source>
        <dbReference type="ARBA" id="ARBA00004936"/>
    </source>
</evidence>
<dbReference type="InterPro" id="IPR012160">
    <property type="entry name" value="LtaS-like"/>
</dbReference>
<protein>
    <submittedName>
        <fullName evidence="14">Phosphoglycerol transferase/alkaline phosphatase superfamily protein</fullName>
    </submittedName>
</protein>
<dbReference type="STRING" id="1608583.BN1356_01411"/>